<dbReference type="Proteomes" id="UP000664940">
    <property type="component" value="Unassembled WGS sequence"/>
</dbReference>
<evidence type="ECO:0000313" key="2">
    <source>
        <dbReference type="EMBL" id="KAF6119595.1"/>
    </source>
</evidence>
<evidence type="ECO:0000313" key="3">
    <source>
        <dbReference type="Proteomes" id="UP000664940"/>
    </source>
</evidence>
<name>A0A834AW33_9CHIR</name>
<organism evidence="2 3">
    <name type="scientific">Phyllostomus discolor</name>
    <name type="common">pale spear-nosed bat</name>
    <dbReference type="NCBI Taxonomy" id="89673"/>
    <lineage>
        <taxon>Eukaryota</taxon>
        <taxon>Metazoa</taxon>
        <taxon>Chordata</taxon>
        <taxon>Craniata</taxon>
        <taxon>Vertebrata</taxon>
        <taxon>Euteleostomi</taxon>
        <taxon>Mammalia</taxon>
        <taxon>Eutheria</taxon>
        <taxon>Laurasiatheria</taxon>
        <taxon>Chiroptera</taxon>
        <taxon>Yangochiroptera</taxon>
        <taxon>Phyllostomidae</taxon>
        <taxon>Phyllostominae</taxon>
        <taxon>Phyllostomus</taxon>
    </lineage>
</organism>
<dbReference type="AlphaFoldDB" id="A0A834AW33"/>
<sequence>MEARSPRGCPARWGSGQWAPPPECCQLSPVSLHLGGQGPCTQPCSVDSSFLRSLPCSLGPAWGPREHPSPRPEPWSRWFAVSSVSPPKGALWEGGALLNCAFLPSTQLSTLSRRESSTRCFSPKSTAPPSSGSTGDYASLSLVALATFQALANGTGAEGTCHFCVETFRD</sequence>
<evidence type="ECO:0000256" key="1">
    <source>
        <dbReference type="SAM" id="MobiDB-lite"/>
    </source>
</evidence>
<reference evidence="2 3" key="1">
    <citation type="journal article" date="2020" name="Nature">
        <title>Six reference-quality genomes reveal evolution of bat adaptations.</title>
        <authorList>
            <person name="Jebb D."/>
            <person name="Huang Z."/>
            <person name="Pippel M."/>
            <person name="Hughes G.M."/>
            <person name="Lavrichenko K."/>
            <person name="Devanna P."/>
            <person name="Winkler S."/>
            <person name="Jermiin L.S."/>
            <person name="Skirmuntt E.C."/>
            <person name="Katzourakis A."/>
            <person name="Burkitt-Gray L."/>
            <person name="Ray D.A."/>
            <person name="Sullivan K.A.M."/>
            <person name="Roscito J.G."/>
            <person name="Kirilenko B.M."/>
            <person name="Davalos L.M."/>
            <person name="Corthals A.P."/>
            <person name="Power M.L."/>
            <person name="Jones G."/>
            <person name="Ransome R.D."/>
            <person name="Dechmann D.K.N."/>
            <person name="Locatelli A.G."/>
            <person name="Puechmaille S.J."/>
            <person name="Fedrigo O."/>
            <person name="Jarvis E.D."/>
            <person name="Hiller M."/>
            <person name="Vernes S.C."/>
            <person name="Myers E.W."/>
            <person name="Teeling E.C."/>
        </authorList>
    </citation>
    <scope>NUCLEOTIDE SEQUENCE [LARGE SCALE GENOMIC DNA]</scope>
    <source>
        <strain evidence="2">Bat1K_MPI-CBG_1</strain>
    </source>
</reference>
<proteinExistence type="predicted"/>
<comment type="caution">
    <text evidence="2">The sequence shown here is derived from an EMBL/GenBank/DDBJ whole genome shotgun (WGS) entry which is preliminary data.</text>
</comment>
<feature type="region of interest" description="Disordered" evidence="1">
    <location>
        <begin position="1"/>
        <end position="20"/>
    </location>
</feature>
<protein>
    <submittedName>
        <fullName evidence="2">Uncharacterized protein</fullName>
    </submittedName>
</protein>
<gene>
    <name evidence="2" type="ORF">HJG60_010070</name>
</gene>
<dbReference type="EMBL" id="JABVXQ010000003">
    <property type="protein sequence ID" value="KAF6119595.1"/>
    <property type="molecule type" value="Genomic_DNA"/>
</dbReference>
<accession>A0A834AW33</accession>